<keyword evidence="1" id="KW-0812">Transmembrane</keyword>
<reference evidence="2" key="1">
    <citation type="submission" date="2019-10" db="EMBL/GenBank/DDBJ databases">
        <authorList>
            <consortium name="DOE Joint Genome Institute"/>
            <person name="Kuo A."/>
            <person name="Miyauchi S."/>
            <person name="Kiss E."/>
            <person name="Drula E."/>
            <person name="Kohler A."/>
            <person name="Sanchez-Garcia M."/>
            <person name="Andreopoulos B."/>
            <person name="Barry K.W."/>
            <person name="Bonito G."/>
            <person name="Buee M."/>
            <person name="Carver A."/>
            <person name="Chen C."/>
            <person name="Cichocki N."/>
            <person name="Clum A."/>
            <person name="Culley D."/>
            <person name="Crous P.W."/>
            <person name="Fauchery L."/>
            <person name="Girlanda M."/>
            <person name="Hayes R."/>
            <person name="Keri Z."/>
            <person name="LaButti K."/>
            <person name="Lipzen A."/>
            <person name="Lombard V."/>
            <person name="Magnuson J."/>
            <person name="Maillard F."/>
            <person name="Morin E."/>
            <person name="Murat C."/>
            <person name="Nolan M."/>
            <person name="Ohm R."/>
            <person name="Pangilinan J."/>
            <person name="Pereira M."/>
            <person name="Perotto S."/>
            <person name="Peter M."/>
            <person name="Riley R."/>
            <person name="Sitrit Y."/>
            <person name="Stielow B."/>
            <person name="Szollosi G."/>
            <person name="Zifcakova L."/>
            <person name="Stursova M."/>
            <person name="Spatafora J.W."/>
            <person name="Tedersoo L."/>
            <person name="Vaario L.-M."/>
            <person name="Yamada A."/>
            <person name="Yan M."/>
            <person name="Wang P."/>
            <person name="Xu J."/>
            <person name="Bruns T."/>
            <person name="Baldrian P."/>
            <person name="Vilgalys R."/>
            <person name="Henrissat B."/>
            <person name="Grigoriev I.V."/>
            <person name="Hibbett D."/>
            <person name="Nagy L.G."/>
            <person name="Martin F.M."/>
        </authorList>
    </citation>
    <scope>NUCLEOTIDE SEQUENCE</scope>
    <source>
        <strain evidence="2">Prilba</strain>
    </source>
</reference>
<keyword evidence="1" id="KW-1133">Transmembrane helix</keyword>
<dbReference type="Proteomes" id="UP000759537">
    <property type="component" value="Unassembled WGS sequence"/>
</dbReference>
<keyword evidence="3" id="KW-1185">Reference proteome</keyword>
<reference evidence="2" key="2">
    <citation type="journal article" date="2020" name="Nat. Commun.">
        <title>Large-scale genome sequencing of mycorrhizal fungi provides insights into the early evolution of symbiotic traits.</title>
        <authorList>
            <person name="Miyauchi S."/>
            <person name="Kiss E."/>
            <person name="Kuo A."/>
            <person name="Drula E."/>
            <person name="Kohler A."/>
            <person name="Sanchez-Garcia M."/>
            <person name="Morin E."/>
            <person name="Andreopoulos B."/>
            <person name="Barry K.W."/>
            <person name="Bonito G."/>
            <person name="Buee M."/>
            <person name="Carver A."/>
            <person name="Chen C."/>
            <person name="Cichocki N."/>
            <person name="Clum A."/>
            <person name="Culley D."/>
            <person name="Crous P.W."/>
            <person name="Fauchery L."/>
            <person name="Girlanda M."/>
            <person name="Hayes R.D."/>
            <person name="Keri Z."/>
            <person name="LaButti K."/>
            <person name="Lipzen A."/>
            <person name="Lombard V."/>
            <person name="Magnuson J."/>
            <person name="Maillard F."/>
            <person name="Murat C."/>
            <person name="Nolan M."/>
            <person name="Ohm R.A."/>
            <person name="Pangilinan J."/>
            <person name="Pereira M.F."/>
            <person name="Perotto S."/>
            <person name="Peter M."/>
            <person name="Pfister S."/>
            <person name="Riley R."/>
            <person name="Sitrit Y."/>
            <person name="Stielow J.B."/>
            <person name="Szollosi G."/>
            <person name="Zifcakova L."/>
            <person name="Stursova M."/>
            <person name="Spatafora J.W."/>
            <person name="Tedersoo L."/>
            <person name="Vaario L.M."/>
            <person name="Yamada A."/>
            <person name="Yan M."/>
            <person name="Wang P."/>
            <person name="Xu J."/>
            <person name="Bruns T."/>
            <person name="Baldrian P."/>
            <person name="Vilgalys R."/>
            <person name="Dunand C."/>
            <person name="Henrissat B."/>
            <person name="Grigoriev I.V."/>
            <person name="Hibbett D."/>
            <person name="Nagy L.G."/>
            <person name="Martin F.M."/>
        </authorList>
    </citation>
    <scope>NUCLEOTIDE SEQUENCE</scope>
    <source>
        <strain evidence="2">Prilba</strain>
    </source>
</reference>
<organism evidence="2 3">
    <name type="scientific">Russula ochroleuca</name>
    <dbReference type="NCBI Taxonomy" id="152965"/>
    <lineage>
        <taxon>Eukaryota</taxon>
        <taxon>Fungi</taxon>
        <taxon>Dikarya</taxon>
        <taxon>Basidiomycota</taxon>
        <taxon>Agaricomycotina</taxon>
        <taxon>Agaricomycetes</taxon>
        <taxon>Russulales</taxon>
        <taxon>Russulaceae</taxon>
        <taxon>Russula</taxon>
    </lineage>
</organism>
<accession>A0A9P5MWJ1</accession>
<proteinExistence type="predicted"/>
<gene>
    <name evidence="2" type="ORF">DFH94DRAFT_743018</name>
</gene>
<comment type="caution">
    <text evidence="2">The sequence shown here is derived from an EMBL/GenBank/DDBJ whole genome shotgun (WGS) entry which is preliminary data.</text>
</comment>
<name>A0A9P5MWJ1_9AGAM</name>
<feature type="transmembrane region" description="Helical" evidence="1">
    <location>
        <begin position="175"/>
        <end position="192"/>
    </location>
</feature>
<dbReference type="PANTHER" id="PTHR39470">
    <property type="entry name" value="CHROMOSOME 10, WHOLE GENOME SHOTGUN SEQUENCE"/>
    <property type="match status" value="1"/>
</dbReference>
<dbReference type="OrthoDB" id="4218123at2759"/>
<dbReference type="PANTHER" id="PTHR39470:SF1">
    <property type="entry name" value="CHORISMATE SYNTHASE PROTEIN"/>
    <property type="match status" value="1"/>
</dbReference>
<dbReference type="AlphaFoldDB" id="A0A9P5MWJ1"/>
<feature type="transmembrane region" description="Helical" evidence="1">
    <location>
        <begin position="20"/>
        <end position="42"/>
    </location>
</feature>
<evidence type="ECO:0000313" key="2">
    <source>
        <dbReference type="EMBL" id="KAF8480455.1"/>
    </source>
</evidence>
<protein>
    <submittedName>
        <fullName evidence="2">Uncharacterized protein</fullName>
    </submittedName>
</protein>
<keyword evidence="1" id="KW-0472">Membrane</keyword>
<dbReference type="EMBL" id="WHVB01000008">
    <property type="protein sequence ID" value="KAF8480455.1"/>
    <property type="molecule type" value="Genomic_DNA"/>
</dbReference>
<sequence length="368" mass="39659">MFRNPPRPTTPAPRPAPTPLRTPISALLALYILYTLYTLAFARPPNLFTTLRLPLNAPQPAIHSALLLQQLQQLRPDDHHSAAAAGNGDGSTAVPVVPVLAPALEKLLARLASLDARTILVRYGQRAVQTCSHCVTEADYALHALPPALLSYTLAAALLGAVTVRGTARESRRSIGLMLLVVAALMEAYWAYSVPIRIPSRQKHQGGSPDDIIMWHDTLWSLRHALFLALPLSIHLLPAPPPTPTLSTTLTHLSRTADAQLTRARLLRLSTAGIQRVPELRARATAFWARERSAGAAVRHDADVRDAAERMGLGIAPSEERTLLGSRDHAEAQKRVAGEGALHKAARGAVAALKESGLWPRPSNGGVQ</sequence>
<evidence type="ECO:0000256" key="1">
    <source>
        <dbReference type="SAM" id="Phobius"/>
    </source>
</evidence>
<evidence type="ECO:0000313" key="3">
    <source>
        <dbReference type="Proteomes" id="UP000759537"/>
    </source>
</evidence>